<organism evidence="3 4">
    <name type="scientific">Streptantibioticus ferralitis</name>
    <dbReference type="NCBI Taxonomy" id="236510"/>
    <lineage>
        <taxon>Bacteria</taxon>
        <taxon>Bacillati</taxon>
        <taxon>Actinomycetota</taxon>
        <taxon>Actinomycetes</taxon>
        <taxon>Kitasatosporales</taxon>
        <taxon>Streptomycetaceae</taxon>
        <taxon>Streptantibioticus</taxon>
    </lineage>
</organism>
<feature type="domain" description="YdbS-like PH" evidence="2">
    <location>
        <begin position="421"/>
        <end position="495"/>
    </location>
</feature>
<dbReference type="RefSeq" id="WP_275809883.1">
    <property type="nucleotide sequence ID" value="NZ_BAAANM010000011.1"/>
</dbReference>
<reference evidence="3 4" key="1">
    <citation type="submission" date="2023-03" db="EMBL/GenBank/DDBJ databases">
        <title>Draft genome sequence of type strain Streptomyces ferralitis JCM 14344.</title>
        <authorList>
            <person name="Klaysubun C."/>
            <person name="Duangmal K."/>
        </authorList>
    </citation>
    <scope>NUCLEOTIDE SEQUENCE [LARGE SCALE GENOMIC DNA]</scope>
    <source>
        <strain evidence="3 4">JCM 14344</strain>
    </source>
</reference>
<feature type="transmembrane region" description="Helical" evidence="1">
    <location>
        <begin position="235"/>
        <end position="259"/>
    </location>
</feature>
<dbReference type="EMBL" id="JARHTQ010000003">
    <property type="protein sequence ID" value="MDF2255454.1"/>
    <property type="molecule type" value="Genomic_DNA"/>
</dbReference>
<evidence type="ECO:0000256" key="1">
    <source>
        <dbReference type="SAM" id="Phobius"/>
    </source>
</evidence>
<gene>
    <name evidence="3" type="ORF">P2L57_06865</name>
</gene>
<proteinExistence type="predicted"/>
<feature type="transmembrane region" description="Helical" evidence="1">
    <location>
        <begin position="53"/>
        <end position="78"/>
    </location>
</feature>
<accession>A0ABT5YV19</accession>
<feature type="domain" description="YdbS-like PH" evidence="2">
    <location>
        <begin position="77"/>
        <end position="158"/>
    </location>
</feature>
<feature type="transmembrane region" description="Helical" evidence="1">
    <location>
        <begin position="376"/>
        <end position="394"/>
    </location>
</feature>
<dbReference type="PIRSF" id="PIRSF026631">
    <property type="entry name" value="UCP026631"/>
    <property type="match status" value="1"/>
</dbReference>
<keyword evidence="4" id="KW-1185">Reference proteome</keyword>
<keyword evidence="1" id="KW-0812">Transmembrane</keyword>
<protein>
    <submittedName>
        <fullName evidence="3">PH domain-containing protein</fullName>
    </submittedName>
</protein>
<dbReference type="InterPro" id="IPR014529">
    <property type="entry name" value="UCP026631"/>
</dbReference>
<dbReference type="InterPro" id="IPR005182">
    <property type="entry name" value="YdbS-like_PH"/>
</dbReference>
<feature type="transmembrane region" description="Helical" evidence="1">
    <location>
        <begin position="191"/>
        <end position="210"/>
    </location>
</feature>
<sequence>MTSGAAVRHRTDAATPEWERLNGRLILVHASLLAAPLASWAATLVATGGKLNLQALITLGSLLITFLVVTSIGLMRYFTTRYRITDDRIELRSGLLFRSQRAIRLDRIRSVDLTANPVHRVFGLTSLRIGTGEQTYSAGRKLTLDGVSKAQAAELRQRLLSRRDAVLGQAAVEDDGLIADLDWSWIRYAPLTIWGVGGVLAAVGTVYRTLHEMKVDPLQLGFVKAIENHYGSVPLWFGILVTLLIVVVLGAIFSTATFTEGWYGYRLEREDAGTFRVLRGLFVTRSVTIEERRLRGVELGETMFLRWAGGARLNAVASGLGDRDENRKRRMLTPPVPRAEALRVAADVLSEDESPTSLTDLRHHPRIALRRRINRGLTVTALIVIPLAGLGLWLSTTLLYAAGVTALILVPVSVALAYDAYRTLGHGMRGRYLVTRSGTFAHRTVALQREGIIGWNISRSFFQRRAGLLTLGATTAAGEHCYKVRDVTVTDGLSFAEEAVPHLLTPFLERGTSHRRDRRRR</sequence>
<feature type="transmembrane region" description="Helical" evidence="1">
    <location>
        <begin position="25"/>
        <end position="47"/>
    </location>
</feature>
<keyword evidence="1" id="KW-1133">Transmembrane helix</keyword>
<evidence type="ECO:0000313" key="4">
    <source>
        <dbReference type="Proteomes" id="UP001220022"/>
    </source>
</evidence>
<evidence type="ECO:0000259" key="2">
    <source>
        <dbReference type="Pfam" id="PF03703"/>
    </source>
</evidence>
<dbReference type="PANTHER" id="PTHR34473">
    <property type="entry name" value="UPF0699 TRANSMEMBRANE PROTEIN YDBS"/>
    <property type="match status" value="1"/>
</dbReference>
<dbReference type="PANTHER" id="PTHR34473:SF2">
    <property type="entry name" value="UPF0699 TRANSMEMBRANE PROTEIN YDBT"/>
    <property type="match status" value="1"/>
</dbReference>
<evidence type="ECO:0000313" key="3">
    <source>
        <dbReference type="EMBL" id="MDF2255454.1"/>
    </source>
</evidence>
<dbReference type="Proteomes" id="UP001220022">
    <property type="component" value="Unassembled WGS sequence"/>
</dbReference>
<comment type="caution">
    <text evidence="3">The sequence shown here is derived from an EMBL/GenBank/DDBJ whole genome shotgun (WGS) entry which is preliminary data.</text>
</comment>
<keyword evidence="1" id="KW-0472">Membrane</keyword>
<name>A0ABT5YV19_9ACTN</name>
<dbReference type="Pfam" id="PF03703">
    <property type="entry name" value="bPH_2"/>
    <property type="match status" value="2"/>
</dbReference>
<feature type="transmembrane region" description="Helical" evidence="1">
    <location>
        <begin position="400"/>
        <end position="421"/>
    </location>
</feature>